<evidence type="ECO:0000313" key="11">
    <source>
        <dbReference type="EMBL" id="SDG59341.1"/>
    </source>
</evidence>
<keyword evidence="3 7" id="KW-0547">Nucleotide-binding</keyword>
<dbReference type="GO" id="GO:0005829">
    <property type="term" value="C:cytosol"/>
    <property type="evidence" value="ECO:0007669"/>
    <property type="project" value="TreeGrafter"/>
</dbReference>
<keyword evidence="5 7" id="KW-0648">Protein biosynthesis</keyword>
<comment type="subcellular location">
    <subcellularLocation>
        <location evidence="7">Cytoplasm</location>
    </subcellularLocation>
</comment>
<evidence type="ECO:0000256" key="1">
    <source>
        <dbReference type="ARBA" id="ARBA00007894"/>
    </source>
</evidence>
<keyword evidence="7" id="KW-0963">Cytoplasm</keyword>
<feature type="domain" description="Aminoacyl-tRNA synthetase class I anticodon-binding" evidence="10">
    <location>
        <begin position="342"/>
        <end position="480"/>
    </location>
</feature>
<dbReference type="PANTHER" id="PTHR43311:SF2">
    <property type="entry name" value="GLUTAMATE--TRNA LIGASE, MITOCHONDRIAL-RELATED"/>
    <property type="match status" value="1"/>
</dbReference>
<comment type="catalytic activity">
    <reaction evidence="7">
        <text>tRNA(Glu) + L-glutamate + ATP = L-glutamyl-tRNA(Glu) + AMP + diphosphate</text>
        <dbReference type="Rhea" id="RHEA:23540"/>
        <dbReference type="Rhea" id="RHEA-COMP:9663"/>
        <dbReference type="Rhea" id="RHEA-COMP:9680"/>
        <dbReference type="ChEBI" id="CHEBI:29985"/>
        <dbReference type="ChEBI" id="CHEBI:30616"/>
        <dbReference type="ChEBI" id="CHEBI:33019"/>
        <dbReference type="ChEBI" id="CHEBI:78442"/>
        <dbReference type="ChEBI" id="CHEBI:78520"/>
        <dbReference type="ChEBI" id="CHEBI:456215"/>
        <dbReference type="EC" id="6.1.1.17"/>
    </reaction>
</comment>
<dbReference type="EC" id="6.1.1.17" evidence="7"/>
<comment type="function">
    <text evidence="7">Catalyzes the attachment of glutamate to tRNA(Glu) in a two-step reaction: glutamate is first activated by ATP to form Glu-AMP and then transferred to the acceptor end of tRNA(Glu).</text>
</comment>
<evidence type="ECO:0000256" key="5">
    <source>
        <dbReference type="ARBA" id="ARBA00022917"/>
    </source>
</evidence>
<dbReference type="InterPro" id="IPR000924">
    <property type="entry name" value="Glu/Gln-tRNA-synth"/>
</dbReference>
<comment type="subunit">
    <text evidence="7">Monomer.</text>
</comment>
<evidence type="ECO:0000313" key="12">
    <source>
        <dbReference type="Proteomes" id="UP000199623"/>
    </source>
</evidence>
<dbReference type="Proteomes" id="UP000199623">
    <property type="component" value="Unassembled WGS sequence"/>
</dbReference>
<evidence type="ECO:0000256" key="2">
    <source>
        <dbReference type="ARBA" id="ARBA00022598"/>
    </source>
</evidence>
<dbReference type="PRINTS" id="PR00987">
    <property type="entry name" value="TRNASYNTHGLU"/>
</dbReference>
<feature type="domain" description="Glutamyl/glutaminyl-tRNA synthetase class Ib catalytic" evidence="9">
    <location>
        <begin position="2"/>
        <end position="317"/>
    </location>
</feature>
<evidence type="ECO:0000259" key="9">
    <source>
        <dbReference type="Pfam" id="PF00749"/>
    </source>
</evidence>
<evidence type="ECO:0000256" key="4">
    <source>
        <dbReference type="ARBA" id="ARBA00022840"/>
    </source>
</evidence>
<dbReference type="GO" id="GO:0005524">
    <property type="term" value="F:ATP binding"/>
    <property type="evidence" value="ECO:0007669"/>
    <property type="project" value="UniProtKB-UniRule"/>
</dbReference>
<name>A0A1G7VIG0_9PSEU</name>
<dbReference type="InterPro" id="IPR049940">
    <property type="entry name" value="GluQ/Sye"/>
</dbReference>
<evidence type="ECO:0000256" key="7">
    <source>
        <dbReference type="HAMAP-Rule" id="MF_00022"/>
    </source>
</evidence>
<dbReference type="OrthoDB" id="9807503at2"/>
<dbReference type="GO" id="GO:0006424">
    <property type="term" value="P:glutamyl-tRNA aminoacylation"/>
    <property type="evidence" value="ECO:0007669"/>
    <property type="project" value="UniProtKB-UniRule"/>
</dbReference>
<dbReference type="InterPro" id="IPR020058">
    <property type="entry name" value="Glu/Gln-tRNA-synth_Ib_cat-dom"/>
</dbReference>
<keyword evidence="4 7" id="KW-0067">ATP-binding</keyword>
<dbReference type="PANTHER" id="PTHR43311">
    <property type="entry name" value="GLUTAMATE--TRNA LIGASE"/>
    <property type="match status" value="1"/>
</dbReference>
<gene>
    <name evidence="7" type="primary">gltX</name>
    <name evidence="11" type="ORF">SAMN05216553_109244</name>
</gene>
<keyword evidence="6 7" id="KW-0030">Aminoacyl-tRNA synthetase</keyword>
<sequence length="516" mass="56850">MRTTFNPSPIGPPSIGLIRAAVYNWALARHHGGRFVLRIEDTDLARGRQEYYEPLLEVLRWLGLDWDEGPDVGGPNGPYLQTQRRPLHLDVARQLQAAGELYESFSTPEEVEQRNRAAGRHPRMGYDNADRDLSEARKAALRAEGRVPVLRLRMPSREVVYDDLVRGPMVLRLDATPDPVMVRANGDPTFTLANPVDDALMGITHILRGEDLLASVPRHLGAYLALERIGVARFTPRFGHISSVLDEQGRPLSRAVPDAAVLGYRDRGFLPEAMVNYLASIGWTHPSAGEIFSAAELVEAFDPRRIKPRPVKLDTKKAASMNTAHLRALDTERFTSALRSFATDTGVLPSRLDARQRRLLRRAAPLVRDRARNLDEAAGLVAFLFQRDDSISLQDEEIASRVDRTALRAAAEILADVPEWTEETLQVQLKDGFGEDVAFARAALTALRLSITGRRVTLPLYESLVLLGRESSLRRVGRALGSPGEPAPGSGDRGPVGEPLPPGGCGTAPPRQCELV</sequence>
<comment type="caution">
    <text evidence="7">Lacks conserved residue(s) required for the propagation of feature annotation.</text>
</comment>
<dbReference type="InterPro" id="IPR045462">
    <property type="entry name" value="aa-tRNA-synth_I_cd-bd"/>
</dbReference>
<dbReference type="InterPro" id="IPR004527">
    <property type="entry name" value="Glu-tRNA-ligase_bac/mito"/>
</dbReference>
<dbReference type="STRING" id="200378.SAMN05216553_109244"/>
<keyword evidence="2 7" id="KW-0436">Ligase</keyword>
<feature type="region of interest" description="Disordered" evidence="8">
    <location>
        <begin position="106"/>
        <end position="128"/>
    </location>
</feature>
<dbReference type="Gene3D" id="1.10.10.350">
    <property type="match status" value="1"/>
</dbReference>
<reference evidence="12" key="1">
    <citation type="submission" date="2016-10" db="EMBL/GenBank/DDBJ databases">
        <authorList>
            <person name="Varghese N."/>
            <person name="Submissions S."/>
        </authorList>
    </citation>
    <scope>NUCLEOTIDE SEQUENCE [LARGE SCALE GENOMIC DNA]</scope>
    <source>
        <strain evidence="12">CGMCC 4.3506</strain>
    </source>
</reference>
<dbReference type="GO" id="GO:0000049">
    <property type="term" value="F:tRNA binding"/>
    <property type="evidence" value="ECO:0007669"/>
    <property type="project" value="InterPro"/>
</dbReference>
<dbReference type="Pfam" id="PF00749">
    <property type="entry name" value="tRNA-synt_1c"/>
    <property type="match status" value="1"/>
</dbReference>
<dbReference type="EMBL" id="FNCC01000009">
    <property type="protein sequence ID" value="SDG59341.1"/>
    <property type="molecule type" value="Genomic_DNA"/>
</dbReference>
<proteinExistence type="inferred from homology"/>
<keyword evidence="12" id="KW-1185">Reference proteome</keyword>
<organism evidence="11 12">
    <name type="scientific">Lentzea fradiae</name>
    <dbReference type="NCBI Taxonomy" id="200378"/>
    <lineage>
        <taxon>Bacteria</taxon>
        <taxon>Bacillati</taxon>
        <taxon>Actinomycetota</taxon>
        <taxon>Actinomycetes</taxon>
        <taxon>Pseudonocardiales</taxon>
        <taxon>Pseudonocardiaceae</taxon>
        <taxon>Lentzea</taxon>
    </lineage>
</organism>
<dbReference type="InterPro" id="IPR020751">
    <property type="entry name" value="aa-tRNA-synth_I_codon-bd_sub2"/>
</dbReference>
<dbReference type="InterPro" id="IPR014729">
    <property type="entry name" value="Rossmann-like_a/b/a_fold"/>
</dbReference>
<dbReference type="AlphaFoldDB" id="A0A1G7VIG0"/>
<protein>
    <recommendedName>
        <fullName evidence="7">Glutamate--tRNA ligase</fullName>
        <ecNumber evidence="7">6.1.1.17</ecNumber>
    </recommendedName>
    <alternativeName>
        <fullName evidence="7">Glutamyl-tRNA synthetase</fullName>
        <shortName evidence="7">GluRS</shortName>
    </alternativeName>
</protein>
<evidence type="ECO:0000256" key="3">
    <source>
        <dbReference type="ARBA" id="ARBA00022741"/>
    </source>
</evidence>
<dbReference type="SUPFAM" id="SSF48163">
    <property type="entry name" value="An anticodon-binding domain of class I aminoacyl-tRNA synthetases"/>
    <property type="match status" value="1"/>
</dbReference>
<dbReference type="SUPFAM" id="SSF52374">
    <property type="entry name" value="Nucleotidylyl transferase"/>
    <property type="match status" value="1"/>
</dbReference>
<evidence type="ECO:0000256" key="8">
    <source>
        <dbReference type="SAM" id="MobiDB-lite"/>
    </source>
</evidence>
<dbReference type="InterPro" id="IPR008925">
    <property type="entry name" value="aa_tRNA-synth_I_cd-bd_sf"/>
</dbReference>
<dbReference type="HAMAP" id="MF_00022">
    <property type="entry name" value="Glu_tRNA_synth_type1"/>
    <property type="match status" value="1"/>
</dbReference>
<feature type="region of interest" description="Disordered" evidence="8">
    <location>
        <begin position="477"/>
        <end position="516"/>
    </location>
</feature>
<dbReference type="RefSeq" id="WP_090051864.1">
    <property type="nucleotide sequence ID" value="NZ_FNCC01000009.1"/>
</dbReference>
<evidence type="ECO:0000259" key="10">
    <source>
        <dbReference type="Pfam" id="PF19269"/>
    </source>
</evidence>
<dbReference type="GO" id="GO:0004818">
    <property type="term" value="F:glutamate-tRNA ligase activity"/>
    <property type="evidence" value="ECO:0007669"/>
    <property type="project" value="UniProtKB-UniRule"/>
</dbReference>
<accession>A0A1G7VIG0</accession>
<dbReference type="Pfam" id="PF19269">
    <property type="entry name" value="Anticodon_2"/>
    <property type="match status" value="1"/>
</dbReference>
<dbReference type="NCBIfam" id="TIGR00464">
    <property type="entry name" value="gltX_bact"/>
    <property type="match status" value="1"/>
</dbReference>
<evidence type="ECO:0000256" key="6">
    <source>
        <dbReference type="ARBA" id="ARBA00023146"/>
    </source>
</evidence>
<dbReference type="Gene3D" id="3.40.50.620">
    <property type="entry name" value="HUPs"/>
    <property type="match status" value="1"/>
</dbReference>
<comment type="similarity">
    <text evidence="1 7">Belongs to the class-I aminoacyl-tRNA synthetase family. Glutamate--tRNA ligase type 1 subfamily.</text>
</comment>